<keyword evidence="4" id="KW-0732">Signal</keyword>
<evidence type="ECO:0000256" key="3">
    <source>
        <dbReference type="ARBA" id="ARBA00012662"/>
    </source>
</evidence>
<dbReference type="InterPro" id="IPR016286">
    <property type="entry name" value="FUC_metazoa-typ"/>
</dbReference>
<gene>
    <name evidence="8" type="ORF">BCAL_2378</name>
</gene>
<dbReference type="OrthoDB" id="5526311at2"/>
<dbReference type="GO" id="GO:0016139">
    <property type="term" value="P:glycoside catabolic process"/>
    <property type="evidence" value="ECO:0007669"/>
    <property type="project" value="TreeGrafter"/>
</dbReference>
<dbReference type="SMART" id="SM00812">
    <property type="entry name" value="Alpha_L_fucos"/>
    <property type="match status" value="1"/>
</dbReference>
<feature type="domain" description="Glycoside hydrolase family 29 N-terminal" evidence="7">
    <location>
        <begin position="15"/>
        <end position="375"/>
    </location>
</feature>
<dbReference type="EC" id="3.2.1.51" evidence="3"/>
<accession>A0A087A5V7</accession>
<protein>
    <recommendedName>
        <fullName evidence="3">alpha-L-fucosidase</fullName>
        <ecNumber evidence="3">3.2.1.51</ecNumber>
    </recommendedName>
</protein>
<comment type="similarity">
    <text evidence="2">Belongs to the glycosyl hydrolase 29 family.</text>
</comment>
<dbReference type="InterPro" id="IPR013780">
    <property type="entry name" value="Glyco_hydro_b"/>
</dbReference>
<dbReference type="SUPFAM" id="SSF51445">
    <property type="entry name" value="(Trans)glycosidases"/>
    <property type="match status" value="1"/>
</dbReference>
<dbReference type="GO" id="GO:0005764">
    <property type="term" value="C:lysosome"/>
    <property type="evidence" value="ECO:0007669"/>
    <property type="project" value="TreeGrafter"/>
</dbReference>
<dbReference type="InterPro" id="IPR000933">
    <property type="entry name" value="Glyco_hydro_29"/>
</dbReference>
<dbReference type="InterPro" id="IPR057739">
    <property type="entry name" value="Glyco_hydro_29_N"/>
</dbReference>
<dbReference type="PANTHER" id="PTHR10030">
    <property type="entry name" value="ALPHA-L-FUCOSIDASE"/>
    <property type="match status" value="1"/>
</dbReference>
<dbReference type="FunFam" id="3.20.20.80:FF:000158">
    <property type="entry name" value="Exported alpha-L-fucosidase"/>
    <property type="match status" value="1"/>
</dbReference>
<dbReference type="Pfam" id="PF01120">
    <property type="entry name" value="Alpha_L_fucos"/>
    <property type="match status" value="1"/>
</dbReference>
<comment type="caution">
    <text evidence="8">The sequence shown here is derived from an EMBL/GenBank/DDBJ whole genome shotgun (WGS) entry which is preliminary data.</text>
</comment>
<organism evidence="8 9">
    <name type="scientific">Bifidobacterium callitrichos DSM 23973</name>
    <dbReference type="NCBI Taxonomy" id="1437609"/>
    <lineage>
        <taxon>Bacteria</taxon>
        <taxon>Bacillati</taxon>
        <taxon>Actinomycetota</taxon>
        <taxon>Actinomycetes</taxon>
        <taxon>Bifidobacteriales</taxon>
        <taxon>Bifidobacteriaceae</taxon>
        <taxon>Bifidobacterium</taxon>
    </lineage>
</organism>
<evidence type="ECO:0000259" key="7">
    <source>
        <dbReference type="Pfam" id="PF01120"/>
    </source>
</evidence>
<reference evidence="8 9" key="1">
    <citation type="submission" date="2014-03" db="EMBL/GenBank/DDBJ databases">
        <title>Genomics of Bifidobacteria.</title>
        <authorList>
            <person name="Ventura M."/>
            <person name="Milani C."/>
            <person name="Lugli G.A."/>
        </authorList>
    </citation>
    <scope>NUCLEOTIDE SEQUENCE [LARGE SCALE GENOMIC DNA]</scope>
    <source>
        <strain evidence="8 9">DSM 23973</strain>
    </source>
</reference>
<dbReference type="STRING" id="1437609.BCAL_2378"/>
<dbReference type="Gene3D" id="2.60.40.1180">
    <property type="entry name" value="Golgi alpha-mannosidase II"/>
    <property type="match status" value="1"/>
</dbReference>
<keyword evidence="5 8" id="KW-0378">Hydrolase</keyword>
<dbReference type="Gene3D" id="3.20.20.80">
    <property type="entry name" value="Glycosidases"/>
    <property type="match status" value="1"/>
</dbReference>
<name>A0A087A5V7_9BIFI</name>
<dbReference type="RefSeq" id="WP_052119174.1">
    <property type="nucleotide sequence ID" value="NZ_JDUV01000010.1"/>
</dbReference>
<sequence length="505" mass="58007">METDEDMRRDLAAIDEVIERGRFKPDWESLQQHRTPRWFEEAKFGIFIHWGVYSVPAFGSEWYSRNMHVQGSPEFEHHVKTYGPQKDFGYKDFIPMFKAERFDPDAWADLFVDAGARYVVPVAEHHDGFQMYASRLSHWNAAEMGPKRDVLGELTEAFHRRGLVDGASSHRVEHWFFMGHGKDFDSDIHEPLKRGDFYWPAMPEPDHWDQHSKPEPTHEYLDDWLLRCCEIVDRYRPKVLYFDWWILHEAVQPYLRRFVAYYYDRADEWGEEVTVCYKQDSMMFGTAVPDVERGQLAEAKPYHWQTDTAIALNSWGYTENNRYRPAGEILQDMVDIISKNGNLLLNVGPKPDGTIGDEDRAVLTAIGGWLKANGEAIYGSKPWKRFGEGPTQIVEGQFTDGTKKGFTSRDVRYTVNGGNLYAIVMRPSDDGVYRFTRLRKGDAAHNADFHGFISRIDLLGGPTDGEGDGKGKGLEWTRDEHALEVHAPAVPGSGDSPITFRIVIG</sequence>
<dbReference type="PANTHER" id="PTHR10030:SF37">
    <property type="entry name" value="ALPHA-L-FUCOSIDASE-RELATED"/>
    <property type="match status" value="1"/>
</dbReference>
<dbReference type="GO" id="GO:0004560">
    <property type="term" value="F:alpha-L-fucosidase activity"/>
    <property type="evidence" value="ECO:0007669"/>
    <property type="project" value="UniProtKB-EC"/>
</dbReference>
<keyword evidence="6 8" id="KW-0326">Glycosidase</keyword>
<comment type="function">
    <text evidence="1">Alpha-L-fucosidase is responsible for hydrolyzing the alpha-1,6-linked fucose joined to the reducing-end N-acetylglucosamine of the carbohydrate moieties of glycoproteins.</text>
</comment>
<dbReference type="GO" id="GO:0006004">
    <property type="term" value="P:fucose metabolic process"/>
    <property type="evidence" value="ECO:0007669"/>
    <property type="project" value="InterPro"/>
</dbReference>
<dbReference type="PRINTS" id="PR00741">
    <property type="entry name" value="GLHYDRLASE29"/>
</dbReference>
<dbReference type="Proteomes" id="UP000029072">
    <property type="component" value="Unassembled WGS sequence"/>
</dbReference>
<evidence type="ECO:0000256" key="1">
    <source>
        <dbReference type="ARBA" id="ARBA00004071"/>
    </source>
</evidence>
<dbReference type="InterPro" id="IPR017853">
    <property type="entry name" value="GH"/>
</dbReference>
<proteinExistence type="inferred from homology"/>
<evidence type="ECO:0000313" key="9">
    <source>
        <dbReference type="Proteomes" id="UP000029072"/>
    </source>
</evidence>
<evidence type="ECO:0000256" key="5">
    <source>
        <dbReference type="ARBA" id="ARBA00022801"/>
    </source>
</evidence>
<evidence type="ECO:0000256" key="4">
    <source>
        <dbReference type="ARBA" id="ARBA00022729"/>
    </source>
</evidence>
<evidence type="ECO:0000313" key="8">
    <source>
        <dbReference type="EMBL" id="KFI54157.1"/>
    </source>
</evidence>
<dbReference type="eggNOG" id="COG3669">
    <property type="taxonomic scope" value="Bacteria"/>
</dbReference>
<evidence type="ECO:0000256" key="6">
    <source>
        <dbReference type="ARBA" id="ARBA00023295"/>
    </source>
</evidence>
<dbReference type="EMBL" id="JGYS01000011">
    <property type="protein sequence ID" value="KFI54157.1"/>
    <property type="molecule type" value="Genomic_DNA"/>
</dbReference>
<evidence type="ECO:0000256" key="2">
    <source>
        <dbReference type="ARBA" id="ARBA00007951"/>
    </source>
</evidence>
<dbReference type="AlphaFoldDB" id="A0A087A5V7"/>